<proteinExistence type="predicted"/>
<dbReference type="EMBL" id="FO082276">
    <property type="protein sequence ID" value="CCO15897.1"/>
    <property type="molecule type" value="Genomic_DNA"/>
</dbReference>
<evidence type="ECO:0000313" key="2">
    <source>
        <dbReference type="EMBL" id="CCO15897.1"/>
    </source>
</evidence>
<feature type="region of interest" description="Disordered" evidence="1">
    <location>
        <begin position="205"/>
        <end position="278"/>
    </location>
</feature>
<dbReference type="OrthoDB" id="10377490at2759"/>
<evidence type="ECO:0000256" key="1">
    <source>
        <dbReference type="SAM" id="MobiDB-lite"/>
    </source>
</evidence>
<dbReference type="RefSeq" id="XP_007514460.1">
    <property type="nucleotide sequence ID" value="XM_007514398.1"/>
</dbReference>
<accession>K8ECY0</accession>
<feature type="compositionally biased region" description="Polar residues" evidence="1">
    <location>
        <begin position="421"/>
        <end position="440"/>
    </location>
</feature>
<feature type="compositionally biased region" description="Basic and acidic residues" evidence="1">
    <location>
        <begin position="547"/>
        <end position="559"/>
    </location>
</feature>
<dbReference type="AlphaFoldDB" id="K8ECY0"/>
<organism evidence="2 3">
    <name type="scientific">Bathycoccus prasinos</name>
    <dbReference type="NCBI Taxonomy" id="41875"/>
    <lineage>
        <taxon>Eukaryota</taxon>
        <taxon>Viridiplantae</taxon>
        <taxon>Chlorophyta</taxon>
        <taxon>Mamiellophyceae</taxon>
        <taxon>Mamiellales</taxon>
        <taxon>Bathycoccaceae</taxon>
        <taxon>Bathycoccus</taxon>
    </lineage>
</organism>
<feature type="compositionally biased region" description="Low complexity" evidence="1">
    <location>
        <begin position="560"/>
        <end position="574"/>
    </location>
</feature>
<feature type="region of interest" description="Disordered" evidence="1">
    <location>
        <begin position="419"/>
        <end position="574"/>
    </location>
</feature>
<sequence length="574" mass="62674">MRASSDSISWRGASIDEASVVSVLGTTNSTNTKNTSAKHQCLFAACVPAKEKRVEHAFESLPSETFERAIYPGGGFARASNTDKVQHAEYHDAAFLLHSDSLKVDVLADKFFHVRDKHSDLRQRAVSLKETCKELGTQHKFSFIVLDCVARRVFCAATEHSAPLSFGHGTDGTLVAFCSRIGNKSPSRWPLNGDQSSTSIRVNATHRHSQDVRGMGAIQASSQRRASTDPRAQDQKFTHKPSDPMTSRQSMDESRPYNWGKESSGAAGGGESGGDAIKVAAPPMSSDAIPITHLPSGRFVYGHKYLQPFEFTSFWSSSSNNRSGVPERRFDAHEFQENQRLMNEDTFVVSKSGERKSIDELRCPNEIPRRSLEEHRSRKWATGDHVSDKVDNWRRKSDATETGNIATKKNVDGSVFAESSFGKSRASTESSNNSRKNSMSADGKKKTSVEATSKKPANTAAKTTATSTATKLESSAPPFVPPKLSPKSAPFVPQTLTMRKTDSAKEEEEEKTAADMKRSSSQTHLNGKPDPKGPSGLKKMFAKLFRSGKDAADDKEKGASSKASSSSSSVYDTM</sequence>
<evidence type="ECO:0000313" key="3">
    <source>
        <dbReference type="Proteomes" id="UP000198341"/>
    </source>
</evidence>
<dbReference type="KEGG" id="bpg:Bathy03g03410"/>
<gene>
    <name evidence="2" type="ORF">Bathy03g03410</name>
</gene>
<dbReference type="Proteomes" id="UP000198341">
    <property type="component" value="Chromosome 3"/>
</dbReference>
<dbReference type="GeneID" id="19016878"/>
<reference evidence="2 3" key="1">
    <citation type="submission" date="2011-10" db="EMBL/GenBank/DDBJ databases">
        <authorList>
            <person name="Genoscope - CEA"/>
        </authorList>
    </citation>
    <scope>NUCLEOTIDE SEQUENCE [LARGE SCALE GENOMIC DNA]</scope>
    <source>
        <strain evidence="2 3">RCC 1105</strain>
    </source>
</reference>
<feature type="compositionally biased region" description="Basic and acidic residues" evidence="1">
    <location>
        <begin position="226"/>
        <end position="242"/>
    </location>
</feature>
<protein>
    <submittedName>
        <fullName evidence="2">Uncharacterized protein</fullName>
    </submittedName>
</protein>
<feature type="compositionally biased region" description="Low complexity" evidence="1">
    <location>
        <begin position="454"/>
        <end position="476"/>
    </location>
</feature>
<name>K8ECY0_9CHLO</name>
<keyword evidence="3" id="KW-1185">Reference proteome</keyword>